<dbReference type="AlphaFoldDB" id="X1I190"/>
<reference evidence="1" key="1">
    <citation type="journal article" date="2014" name="Front. Microbiol.">
        <title>High frequency of phylogenetically diverse reductive dehalogenase-homologous genes in deep subseafloor sedimentary metagenomes.</title>
        <authorList>
            <person name="Kawai M."/>
            <person name="Futagami T."/>
            <person name="Toyoda A."/>
            <person name="Takaki Y."/>
            <person name="Nishi S."/>
            <person name="Hori S."/>
            <person name="Arai W."/>
            <person name="Tsubouchi T."/>
            <person name="Morono Y."/>
            <person name="Uchiyama I."/>
            <person name="Ito T."/>
            <person name="Fujiyama A."/>
            <person name="Inagaki F."/>
            <person name="Takami H."/>
        </authorList>
    </citation>
    <scope>NUCLEOTIDE SEQUENCE</scope>
    <source>
        <strain evidence="1">Expedition CK06-06</strain>
    </source>
</reference>
<proteinExistence type="predicted"/>
<evidence type="ECO:0000313" key="1">
    <source>
        <dbReference type="EMBL" id="GAH59849.1"/>
    </source>
</evidence>
<dbReference type="EMBL" id="BARU01016260">
    <property type="protein sequence ID" value="GAH59849.1"/>
    <property type="molecule type" value="Genomic_DNA"/>
</dbReference>
<sequence length="35" mass="3515">STTAIISVAITGRRIHISGKFMAMSSAAAGNAHDA</sequence>
<protein>
    <submittedName>
        <fullName evidence="1">Uncharacterized protein</fullName>
    </submittedName>
</protein>
<accession>X1I190</accession>
<name>X1I190_9ZZZZ</name>
<feature type="non-terminal residue" evidence="1">
    <location>
        <position position="1"/>
    </location>
</feature>
<organism evidence="1">
    <name type="scientific">marine sediment metagenome</name>
    <dbReference type="NCBI Taxonomy" id="412755"/>
    <lineage>
        <taxon>unclassified sequences</taxon>
        <taxon>metagenomes</taxon>
        <taxon>ecological metagenomes</taxon>
    </lineage>
</organism>
<feature type="non-terminal residue" evidence="1">
    <location>
        <position position="35"/>
    </location>
</feature>
<comment type="caution">
    <text evidence="1">The sequence shown here is derived from an EMBL/GenBank/DDBJ whole genome shotgun (WGS) entry which is preliminary data.</text>
</comment>
<gene>
    <name evidence="1" type="ORF">S03H2_27265</name>
</gene>